<accession>A0A6J5YKJ0</accession>
<dbReference type="GO" id="GO:0009253">
    <property type="term" value="P:peptidoglycan catabolic process"/>
    <property type="evidence" value="ECO:0007669"/>
    <property type="project" value="InterPro"/>
</dbReference>
<protein>
    <submittedName>
        <fullName evidence="4">Unannotated protein</fullName>
    </submittedName>
</protein>
<dbReference type="Gene3D" id="3.40.630.40">
    <property type="entry name" value="Zn-dependent exopeptidases"/>
    <property type="match status" value="1"/>
</dbReference>
<dbReference type="AlphaFoldDB" id="A0A6J5YKJ0"/>
<evidence type="ECO:0000256" key="1">
    <source>
        <dbReference type="ARBA" id="ARBA00022801"/>
    </source>
</evidence>
<feature type="domain" description="MurNAc-LAA" evidence="3">
    <location>
        <begin position="199"/>
        <end position="322"/>
    </location>
</feature>
<proteinExistence type="predicted"/>
<dbReference type="SMART" id="SM00646">
    <property type="entry name" value="Ami_3"/>
    <property type="match status" value="1"/>
</dbReference>
<feature type="compositionally biased region" description="Polar residues" evidence="2">
    <location>
        <begin position="27"/>
        <end position="45"/>
    </location>
</feature>
<dbReference type="SUPFAM" id="SSF53187">
    <property type="entry name" value="Zn-dependent exopeptidases"/>
    <property type="match status" value="1"/>
</dbReference>
<sequence length="326" mass="33388">MRDRRSIKAGIVLALFAALTLLPACGSSSNTDGAASDDSVNTTALDDNARQPSGAGTDQTGTSADGDTSSSTISSSTISTDPTANPGSNQNQSPPPTAAPYVPRPLTPGLAGKVIVIDAGHNGGNYSHINDINQLVDAGNGVTKQCDTTGTGSFDGYPEYAFTLSVALELQSTLQAAGAQVVMVRSDSSGWGPCITERARIGNDAHADLAISIHGDGNDAPGARGFHVLVPVTTAQNAAMVPTAQRFGSLLRDAFGATGMPLSNYLGSNGIMYRGDLGGLNLSVVPKVFIECGNMHNAEDLALMRTGEFQRNAANSIATAMANLFG</sequence>
<dbReference type="GO" id="GO:0008745">
    <property type="term" value="F:N-acetylmuramoyl-L-alanine amidase activity"/>
    <property type="evidence" value="ECO:0007669"/>
    <property type="project" value="InterPro"/>
</dbReference>
<keyword evidence="1" id="KW-0378">Hydrolase</keyword>
<dbReference type="InterPro" id="IPR002508">
    <property type="entry name" value="MurNAc-LAA_cat"/>
</dbReference>
<dbReference type="PANTHER" id="PTHR30404:SF0">
    <property type="entry name" value="N-ACETYLMURAMOYL-L-ALANINE AMIDASE AMIC"/>
    <property type="match status" value="1"/>
</dbReference>
<feature type="region of interest" description="Disordered" evidence="2">
    <location>
        <begin position="27"/>
        <end position="105"/>
    </location>
</feature>
<feature type="compositionally biased region" description="Pro residues" evidence="2">
    <location>
        <begin position="93"/>
        <end position="105"/>
    </location>
</feature>
<dbReference type="Pfam" id="PF01520">
    <property type="entry name" value="Amidase_3"/>
    <property type="match status" value="1"/>
</dbReference>
<evidence type="ECO:0000259" key="3">
    <source>
        <dbReference type="SMART" id="SM00646"/>
    </source>
</evidence>
<evidence type="ECO:0000256" key="2">
    <source>
        <dbReference type="SAM" id="MobiDB-lite"/>
    </source>
</evidence>
<dbReference type="PANTHER" id="PTHR30404">
    <property type="entry name" value="N-ACETYLMURAMOYL-L-ALANINE AMIDASE"/>
    <property type="match status" value="1"/>
</dbReference>
<organism evidence="4">
    <name type="scientific">freshwater metagenome</name>
    <dbReference type="NCBI Taxonomy" id="449393"/>
    <lineage>
        <taxon>unclassified sequences</taxon>
        <taxon>metagenomes</taxon>
        <taxon>ecological metagenomes</taxon>
    </lineage>
</organism>
<dbReference type="EMBL" id="CAEMXZ010000108">
    <property type="protein sequence ID" value="CAB4324149.1"/>
    <property type="molecule type" value="Genomic_DNA"/>
</dbReference>
<gene>
    <name evidence="4" type="ORF">UFOPK1392_01913</name>
</gene>
<feature type="compositionally biased region" description="Low complexity" evidence="2">
    <location>
        <begin position="53"/>
        <end position="92"/>
    </location>
</feature>
<dbReference type="GO" id="GO:0030288">
    <property type="term" value="C:outer membrane-bounded periplasmic space"/>
    <property type="evidence" value="ECO:0007669"/>
    <property type="project" value="TreeGrafter"/>
</dbReference>
<dbReference type="InterPro" id="IPR050695">
    <property type="entry name" value="N-acetylmuramoyl_amidase_3"/>
</dbReference>
<reference evidence="4" key="1">
    <citation type="submission" date="2020-05" db="EMBL/GenBank/DDBJ databases">
        <authorList>
            <person name="Chiriac C."/>
            <person name="Salcher M."/>
            <person name="Ghai R."/>
            <person name="Kavagutti S V."/>
        </authorList>
    </citation>
    <scope>NUCLEOTIDE SEQUENCE</scope>
</reference>
<name>A0A6J5YKJ0_9ZZZZ</name>
<evidence type="ECO:0000313" key="4">
    <source>
        <dbReference type="EMBL" id="CAB4324149.1"/>
    </source>
</evidence>
<dbReference type="CDD" id="cd02696">
    <property type="entry name" value="MurNAc-LAA"/>
    <property type="match status" value="1"/>
</dbReference>